<feature type="region of interest" description="Disordered" evidence="2">
    <location>
        <begin position="1"/>
        <end position="20"/>
    </location>
</feature>
<evidence type="ECO:0000256" key="1">
    <source>
        <dbReference type="ARBA" id="ARBA00022763"/>
    </source>
</evidence>
<comment type="caution">
    <text evidence="4">The sequence shown here is derived from an EMBL/GenBank/DDBJ whole genome shotgun (WGS) entry which is preliminary data.</text>
</comment>
<gene>
    <name evidence="4" type="ORF">C7450_106198</name>
</gene>
<dbReference type="Pfam" id="PF00817">
    <property type="entry name" value="IMS"/>
    <property type="match status" value="1"/>
</dbReference>
<dbReference type="PANTHER" id="PTHR35369">
    <property type="entry name" value="BLR3025 PROTEIN-RELATED"/>
    <property type="match status" value="1"/>
</dbReference>
<dbReference type="PANTHER" id="PTHR35369:SF2">
    <property type="entry name" value="BLR3025 PROTEIN"/>
    <property type="match status" value="1"/>
</dbReference>
<sequence>MAIAMNGRDGGKPAEPGSPSAPLVVVARIKSALRIVQADAHARRLGLRPGLTLADARARVPHLALADEDQAADLALRDHIADWCDRYTPLVGVDGEDGLQFDITGCAHLFGGEAELRDDLMARLAGQGFTVLSAVADTPDAARAVARHGRGGLVPSGTEREAVRPLPVAALDLEGQKLRALTRAGLTTIGDLASRPRAPLAARFGADLVDRLARTLGEAVHPISPRRPVPELLATRRFAEPIALMDTVLATLRGLAQELDAMLAQRGAGGRRFEASLYRADGAIRRIRIETGRPLRDAAIVIRLLSERIAALADPIDPGFGFDMIRLDVLAAETMTTVQSGLDGRQHDAESLADLIDRLSVRYGQARVLRFTREDSHVPERMARLVPAIAPEGRPDRAGGTWLQGQAGDPPAQPFCLFDPPQPIETLAEVPDGPPLRFLWRRVLHEIAAAEGPERIAPEWWRGAEGALTRDYFRVEDRNGHRFWLFREGLYAVEIKHPRWFLHGLFA</sequence>
<keyword evidence="5" id="KW-1185">Reference proteome</keyword>
<name>A0A2V3U5H2_9HYPH</name>
<feature type="domain" description="UmuC" evidence="3">
    <location>
        <begin position="23"/>
        <end position="145"/>
    </location>
</feature>
<reference evidence="4 5" key="1">
    <citation type="submission" date="2018-05" db="EMBL/GenBank/DDBJ databases">
        <title>Genomic Encyclopedia of Type Strains, Phase IV (KMG-IV): sequencing the most valuable type-strain genomes for metagenomic binning, comparative biology and taxonomic classification.</title>
        <authorList>
            <person name="Goeker M."/>
        </authorList>
    </citation>
    <scope>NUCLEOTIDE SEQUENCE [LARGE SCALE GENOMIC DNA]</scope>
    <source>
        <strain evidence="4 5">DSM 6462</strain>
    </source>
</reference>
<dbReference type="SUPFAM" id="SSF56672">
    <property type="entry name" value="DNA/RNA polymerases"/>
    <property type="match status" value="1"/>
</dbReference>
<dbReference type="Proteomes" id="UP000248021">
    <property type="component" value="Unassembled WGS sequence"/>
</dbReference>
<proteinExistence type="predicted"/>
<protein>
    <submittedName>
        <fullName evidence="4">Protein ImuB</fullName>
    </submittedName>
</protein>
<evidence type="ECO:0000313" key="4">
    <source>
        <dbReference type="EMBL" id="PXW58023.1"/>
    </source>
</evidence>
<organism evidence="4 5">
    <name type="scientific">Chelatococcus asaccharovorans</name>
    <dbReference type="NCBI Taxonomy" id="28210"/>
    <lineage>
        <taxon>Bacteria</taxon>
        <taxon>Pseudomonadati</taxon>
        <taxon>Pseudomonadota</taxon>
        <taxon>Alphaproteobacteria</taxon>
        <taxon>Hyphomicrobiales</taxon>
        <taxon>Chelatococcaceae</taxon>
        <taxon>Chelatococcus</taxon>
    </lineage>
</organism>
<accession>A0A2V3U5H2</accession>
<dbReference type="GO" id="GO:0006281">
    <property type="term" value="P:DNA repair"/>
    <property type="evidence" value="ECO:0007669"/>
    <property type="project" value="InterPro"/>
</dbReference>
<dbReference type="EMBL" id="QJJK01000006">
    <property type="protein sequence ID" value="PXW58023.1"/>
    <property type="molecule type" value="Genomic_DNA"/>
</dbReference>
<dbReference type="AlphaFoldDB" id="A0A2V3U5H2"/>
<evidence type="ECO:0000313" key="5">
    <source>
        <dbReference type="Proteomes" id="UP000248021"/>
    </source>
</evidence>
<evidence type="ECO:0000256" key="2">
    <source>
        <dbReference type="SAM" id="MobiDB-lite"/>
    </source>
</evidence>
<dbReference type="InterPro" id="IPR001126">
    <property type="entry name" value="UmuC"/>
</dbReference>
<dbReference type="InterPro" id="IPR050356">
    <property type="entry name" value="SulA_CellDiv_inhibitor"/>
</dbReference>
<keyword evidence="1" id="KW-0227">DNA damage</keyword>
<evidence type="ECO:0000259" key="3">
    <source>
        <dbReference type="Pfam" id="PF00817"/>
    </source>
</evidence>
<dbReference type="InterPro" id="IPR043502">
    <property type="entry name" value="DNA/RNA_pol_sf"/>
</dbReference>
<dbReference type="CDD" id="cd03468">
    <property type="entry name" value="PolY_like"/>
    <property type="match status" value="1"/>
</dbReference>